<keyword evidence="11" id="KW-0862">Zinc</keyword>
<dbReference type="PROSITE" id="PS50865">
    <property type="entry name" value="ZF_MYND_2"/>
    <property type="match status" value="1"/>
</dbReference>
<evidence type="ECO:0000256" key="8">
    <source>
        <dbReference type="ARBA" id="ARBA00022723"/>
    </source>
</evidence>
<keyword evidence="5" id="KW-0934">Plastid</keyword>
<dbReference type="EC" id="2.7.1.182" evidence="16"/>
<comment type="catalytic activity">
    <reaction evidence="17">
        <text>phytol + CTP = phytyl phosphate + CDP + H(+)</text>
        <dbReference type="Rhea" id="RHEA:38055"/>
        <dbReference type="ChEBI" id="CHEBI:15378"/>
        <dbReference type="ChEBI" id="CHEBI:17327"/>
        <dbReference type="ChEBI" id="CHEBI:37563"/>
        <dbReference type="ChEBI" id="CHEBI:58069"/>
        <dbReference type="ChEBI" id="CHEBI:75483"/>
        <dbReference type="EC" id="2.7.1.182"/>
    </reaction>
</comment>
<keyword evidence="10" id="KW-0418">Kinase</keyword>
<evidence type="ECO:0000256" key="16">
    <source>
        <dbReference type="ARBA" id="ARBA00039024"/>
    </source>
</evidence>
<dbReference type="GO" id="GO:0008270">
    <property type="term" value="F:zinc ion binding"/>
    <property type="evidence" value="ECO:0007669"/>
    <property type="project" value="UniProtKB-KW"/>
</dbReference>
<dbReference type="AlphaFoldDB" id="A0AAD6TZ46"/>
<evidence type="ECO:0000256" key="4">
    <source>
        <dbReference type="ARBA" id="ARBA00022528"/>
    </source>
</evidence>
<keyword evidence="4" id="KW-0150">Chloroplast</keyword>
<keyword evidence="12" id="KW-0809">Transit peptide</keyword>
<organism evidence="20 21">
    <name type="scientific">Mycena belliarum</name>
    <dbReference type="NCBI Taxonomy" id="1033014"/>
    <lineage>
        <taxon>Eukaryota</taxon>
        <taxon>Fungi</taxon>
        <taxon>Dikarya</taxon>
        <taxon>Basidiomycota</taxon>
        <taxon>Agaricomycotina</taxon>
        <taxon>Agaricomycetes</taxon>
        <taxon>Agaricomycetidae</taxon>
        <taxon>Agaricales</taxon>
        <taxon>Marasmiineae</taxon>
        <taxon>Mycenaceae</taxon>
        <taxon>Mycena</taxon>
    </lineage>
</organism>
<dbReference type="Pfam" id="PF01753">
    <property type="entry name" value="zf-MYND"/>
    <property type="match status" value="1"/>
</dbReference>
<protein>
    <recommendedName>
        <fullName evidence="16">phytol kinase</fullName>
        <ecNumber evidence="16">2.7.1.182</ecNumber>
    </recommendedName>
</protein>
<evidence type="ECO:0000256" key="18">
    <source>
        <dbReference type="PROSITE-ProRule" id="PRU00134"/>
    </source>
</evidence>
<dbReference type="Proteomes" id="UP001222325">
    <property type="component" value="Unassembled WGS sequence"/>
</dbReference>
<keyword evidence="21" id="KW-1185">Reference proteome</keyword>
<evidence type="ECO:0000256" key="12">
    <source>
        <dbReference type="ARBA" id="ARBA00022946"/>
    </source>
</evidence>
<evidence type="ECO:0000256" key="2">
    <source>
        <dbReference type="ARBA" id="ARBA00004229"/>
    </source>
</evidence>
<evidence type="ECO:0000256" key="7">
    <source>
        <dbReference type="ARBA" id="ARBA00022692"/>
    </source>
</evidence>
<evidence type="ECO:0000256" key="6">
    <source>
        <dbReference type="ARBA" id="ARBA00022679"/>
    </source>
</evidence>
<gene>
    <name evidence="20" type="ORF">B0H15DRAFT_803117</name>
</gene>
<dbReference type="SUPFAM" id="SSF144232">
    <property type="entry name" value="HIT/MYND zinc finger-like"/>
    <property type="match status" value="1"/>
</dbReference>
<dbReference type="GO" id="GO:0010276">
    <property type="term" value="F:phytol kinase activity"/>
    <property type="evidence" value="ECO:0007669"/>
    <property type="project" value="UniProtKB-EC"/>
</dbReference>
<comment type="pathway">
    <text evidence="15">Cofactor biosynthesis; tocopherol biosynthesis.</text>
</comment>
<evidence type="ECO:0000256" key="10">
    <source>
        <dbReference type="ARBA" id="ARBA00022777"/>
    </source>
</evidence>
<evidence type="ECO:0000256" key="13">
    <source>
        <dbReference type="ARBA" id="ARBA00022989"/>
    </source>
</evidence>
<dbReference type="EMBL" id="JARJCN010000044">
    <property type="protein sequence ID" value="KAJ7082667.1"/>
    <property type="molecule type" value="Genomic_DNA"/>
</dbReference>
<evidence type="ECO:0000256" key="5">
    <source>
        <dbReference type="ARBA" id="ARBA00022640"/>
    </source>
</evidence>
<keyword evidence="7" id="KW-0812">Transmembrane</keyword>
<evidence type="ECO:0000256" key="11">
    <source>
        <dbReference type="ARBA" id="ARBA00022833"/>
    </source>
</evidence>
<dbReference type="PANTHER" id="PTHR32523:SF8">
    <property type="entry name" value="DOLICHOL KINASE"/>
    <property type="match status" value="1"/>
</dbReference>
<evidence type="ECO:0000256" key="1">
    <source>
        <dbReference type="ARBA" id="ARBA00004141"/>
    </source>
</evidence>
<evidence type="ECO:0000313" key="21">
    <source>
        <dbReference type="Proteomes" id="UP001222325"/>
    </source>
</evidence>
<evidence type="ECO:0000256" key="14">
    <source>
        <dbReference type="ARBA" id="ARBA00023136"/>
    </source>
</evidence>
<evidence type="ECO:0000256" key="17">
    <source>
        <dbReference type="ARBA" id="ARBA00048889"/>
    </source>
</evidence>
<evidence type="ECO:0000256" key="3">
    <source>
        <dbReference type="ARBA" id="ARBA00010794"/>
    </source>
</evidence>
<reference evidence="20" key="1">
    <citation type="submission" date="2023-03" db="EMBL/GenBank/DDBJ databases">
        <title>Massive genome expansion in bonnet fungi (Mycena s.s.) driven by repeated elements and novel gene families across ecological guilds.</title>
        <authorList>
            <consortium name="Lawrence Berkeley National Laboratory"/>
            <person name="Harder C.B."/>
            <person name="Miyauchi S."/>
            <person name="Viragh M."/>
            <person name="Kuo A."/>
            <person name="Thoen E."/>
            <person name="Andreopoulos B."/>
            <person name="Lu D."/>
            <person name="Skrede I."/>
            <person name="Drula E."/>
            <person name="Henrissat B."/>
            <person name="Morin E."/>
            <person name="Kohler A."/>
            <person name="Barry K."/>
            <person name="LaButti K."/>
            <person name="Morin E."/>
            <person name="Salamov A."/>
            <person name="Lipzen A."/>
            <person name="Mereny Z."/>
            <person name="Hegedus B."/>
            <person name="Baldrian P."/>
            <person name="Stursova M."/>
            <person name="Weitz H."/>
            <person name="Taylor A."/>
            <person name="Grigoriev I.V."/>
            <person name="Nagy L.G."/>
            <person name="Martin F."/>
            <person name="Kauserud H."/>
        </authorList>
    </citation>
    <scope>NUCLEOTIDE SEQUENCE</scope>
    <source>
        <strain evidence="20">CBHHK173m</strain>
    </source>
</reference>
<keyword evidence="9 18" id="KW-0863">Zinc-finger</keyword>
<evidence type="ECO:0000256" key="9">
    <source>
        <dbReference type="ARBA" id="ARBA00022771"/>
    </source>
</evidence>
<dbReference type="InterPro" id="IPR039606">
    <property type="entry name" value="Phytol/farnesol_kinase"/>
</dbReference>
<comment type="similarity">
    <text evidence="3">Belongs to the polyprenol kinase family.</text>
</comment>
<dbReference type="GO" id="GO:0016020">
    <property type="term" value="C:membrane"/>
    <property type="evidence" value="ECO:0007669"/>
    <property type="project" value="UniProtKB-SubCell"/>
</dbReference>
<sequence>MSKASAEECLLLLPVYFANLDSARVPDQDTFDTEATQPEVQDQVWMAVQSLAMIHTFRIPTDISRFIWPHVWPWMQFIALYRDYLPDIPPYWQSDSGLRLRFLMFLGDLGDDTEMQNLMCSTPGVYYMVAKAWPHVVPTRESEKRGDGFNDLYRFLANERAGNPANLAEIVDGAGGTLEDLAILVVSYIDALVPQDGAMDPAEVLFFSAILEFIPIVDPQLTDDTYSPMSVFTTSLLSQSIVRALASAIRALSITATQKAMTVLHQAFVLFGLILRKSVGSRHIPEALNHGVLYALASSWESSKPDSIHLTLWLTMLLPPALVYLPVVGALDRALANVADIIDGEAFKASPTHKLWDTLITLTNERLAVYYHLGKHPPMRACDNGSCSKMAVKTVLKRCRGCQSVYYCSRTCQSRDWHEGGHRAACSSYGTLSLTAQNDRGLTTRDRSFLRALVHHESHRLRLSILFQQTQHMRMFPGAESLVLYDYTWGPVKIKVLRARGEVLQNILNGAEWEDIVARVARSGGCVRLDVVLMRWAGVLHCWAIPLRRNSSVLYEGVQQIARKLPADVKTWDVSSVLGRLQALIDDEPNGIVEVH</sequence>
<dbReference type="Gene3D" id="6.10.140.2220">
    <property type="match status" value="1"/>
</dbReference>
<dbReference type="InterPro" id="IPR002893">
    <property type="entry name" value="Znf_MYND"/>
</dbReference>
<evidence type="ECO:0000313" key="20">
    <source>
        <dbReference type="EMBL" id="KAJ7082667.1"/>
    </source>
</evidence>
<keyword evidence="8" id="KW-0479">Metal-binding</keyword>
<comment type="subcellular location">
    <subcellularLocation>
        <location evidence="1">Membrane</location>
        <topology evidence="1">Multi-pass membrane protein</topology>
    </subcellularLocation>
    <subcellularLocation>
        <location evidence="2">Plastid</location>
        <location evidence="2">Chloroplast</location>
    </subcellularLocation>
</comment>
<evidence type="ECO:0000259" key="19">
    <source>
        <dbReference type="PROSITE" id="PS50865"/>
    </source>
</evidence>
<feature type="domain" description="MYND-type" evidence="19">
    <location>
        <begin position="384"/>
        <end position="426"/>
    </location>
</feature>
<proteinExistence type="inferred from homology"/>
<dbReference type="PANTHER" id="PTHR32523">
    <property type="entry name" value="PHYTOL KINASE 1, CHLOROPLASTIC"/>
    <property type="match status" value="1"/>
</dbReference>
<keyword evidence="14" id="KW-0472">Membrane</keyword>
<evidence type="ECO:0000256" key="15">
    <source>
        <dbReference type="ARBA" id="ARBA00024015"/>
    </source>
</evidence>
<accession>A0AAD6TZ46</accession>
<keyword evidence="13" id="KW-1133">Transmembrane helix</keyword>
<name>A0AAD6TZ46_9AGAR</name>
<comment type="caution">
    <text evidence="20">The sequence shown here is derived from an EMBL/GenBank/DDBJ whole genome shotgun (WGS) entry which is preliminary data.</text>
</comment>
<keyword evidence="6" id="KW-0808">Transferase</keyword>